<dbReference type="AlphaFoldDB" id="A0A3E1NH57"/>
<evidence type="ECO:0000313" key="1">
    <source>
        <dbReference type="EMBL" id="RFM27191.1"/>
    </source>
</evidence>
<dbReference type="RefSeq" id="WP_116848494.1">
    <property type="nucleotide sequence ID" value="NZ_QTJU01000006.1"/>
</dbReference>
<accession>A0A3E1NH57</accession>
<proteinExistence type="predicted"/>
<dbReference type="Proteomes" id="UP000261284">
    <property type="component" value="Unassembled WGS sequence"/>
</dbReference>
<organism evidence="1 2">
    <name type="scientific">Deminuibacter soli</name>
    <dbReference type="NCBI Taxonomy" id="2291815"/>
    <lineage>
        <taxon>Bacteria</taxon>
        <taxon>Pseudomonadati</taxon>
        <taxon>Bacteroidota</taxon>
        <taxon>Chitinophagia</taxon>
        <taxon>Chitinophagales</taxon>
        <taxon>Chitinophagaceae</taxon>
        <taxon>Deminuibacter</taxon>
    </lineage>
</organism>
<dbReference type="EMBL" id="QTJU01000006">
    <property type="protein sequence ID" value="RFM27191.1"/>
    <property type="molecule type" value="Genomic_DNA"/>
</dbReference>
<dbReference type="PROSITE" id="PS51257">
    <property type="entry name" value="PROKAR_LIPOPROTEIN"/>
    <property type="match status" value="1"/>
</dbReference>
<protein>
    <submittedName>
        <fullName evidence="1">Uncharacterized protein</fullName>
    </submittedName>
</protein>
<sequence length="168" mass="18182">MKRLFVLSAFALTALTSCKKDEEVISVRSYIKATLNGKQLNFSSMSTATSISFDKDYMLSVIGIDTTTTQPSAITLRLTSSNPISEGTYTSLTPANATGIFNLGDSLSKVFETGIAEKAVHPFSMKITSLTEREVKGTFEGEFNSIGYATGDTSKLIFTKGEFDVLVQ</sequence>
<keyword evidence="2" id="KW-1185">Reference proteome</keyword>
<comment type="caution">
    <text evidence="1">The sequence shown here is derived from an EMBL/GenBank/DDBJ whole genome shotgun (WGS) entry which is preliminary data.</text>
</comment>
<name>A0A3E1NH57_9BACT</name>
<evidence type="ECO:0000313" key="2">
    <source>
        <dbReference type="Proteomes" id="UP000261284"/>
    </source>
</evidence>
<reference evidence="1 2" key="1">
    <citation type="submission" date="2018-08" db="EMBL/GenBank/DDBJ databases">
        <title>Chitinophagaceae sp. K23C18032701, a novel bacterium isolated from forest soil.</title>
        <authorList>
            <person name="Wang C."/>
        </authorList>
    </citation>
    <scope>NUCLEOTIDE SEQUENCE [LARGE SCALE GENOMIC DNA]</scope>
    <source>
        <strain evidence="1 2">K23C18032701</strain>
    </source>
</reference>
<gene>
    <name evidence="1" type="ORF">DXN05_17185</name>
</gene>